<sequence>MDQTDFKLTTYTESDMWPLSLNRVLALLLLVETVSGLTTGETATLKCTFQGTKTDILDRKWIKVLPNNTDICLLSSNISHWYPCNKEEGGIQKLSAGENWHDGEISLSIQNLSASDAGIYRAEIEFTSSRGRSCTFHLLPSGHSTLIEENTQIKQAALGHTAQLKFPSRRNLASDLLHFKLFNALNTSLVQCGHDRACSSNPNSGAATRFLGRVTDSSIVVAINATKREDSGLYRFEMAYKTGLPTTGQVYLRVYKSQLQDKGSEEVRPTAIGKDLPGVKSSCSAKKQLGVSVIIPVVLVCLVTHLGIDDFLPS</sequence>
<proteinExistence type="predicted"/>
<dbReference type="InterPro" id="IPR013106">
    <property type="entry name" value="Ig_V-set"/>
</dbReference>
<dbReference type="KEGG" id="lak:106150575"/>
<accession>A0A1S3GYS1</accession>
<dbReference type="InterPro" id="IPR013783">
    <property type="entry name" value="Ig-like_fold"/>
</dbReference>
<protein>
    <submittedName>
        <fullName evidence="5">Uncharacterized protein LOC106150575 isoform X1</fullName>
    </submittedName>
</protein>
<evidence type="ECO:0000259" key="3">
    <source>
        <dbReference type="Pfam" id="PF07686"/>
    </source>
</evidence>
<keyword evidence="1" id="KW-0812">Transmembrane</keyword>
<dbReference type="Proteomes" id="UP000085678">
    <property type="component" value="Unplaced"/>
</dbReference>
<keyword evidence="4" id="KW-1185">Reference proteome</keyword>
<evidence type="ECO:0000313" key="5">
    <source>
        <dbReference type="RefSeq" id="XP_013378908.1"/>
    </source>
</evidence>
<dbReference type="InterPro" id="IPR036179">
    <property type="entry name" value="Ig-like_dom_sf"/>
</dbReference>
<feature type="domain" description="Immunoglobulin V-set" evidence="3">
    <location>
        <begin position="39"/>
        <end position="128"/>
    </location>
</feature>
<feature type="transmembrane region" description="Helical" evidence="1">
    <location>
        <begin position="289"/>
        <end position="308"/>
    </location>
</feature>
<keyword evidence="1" id="KW-0472">Membrane</keyword>
<dbReference type="SUPFAM" id="SSF48726">
    <property type="entry name" value="Immunoglobulin"/>
    <property type="match status" value="1"/>
</dbReference>
<dbReference type="GeneID" id="106150575"/>
<keyword evidence="1" id="KW-1133">Transmembrane helix</keyword>
<feature type="signal peptide" evidence="2">
    <location>
        <begin position="1"/>
        <end position="36"/>
    </location>
</feature>
<feature type="chain" id="PRO_5010328047" evidence="2">
    <location>
        <begin position="37"/>
        <end position="314"/>
    </location>
</feature>
<gene>
    <name evidence="5" type="primary">LOC106150575</name>
</gene>
<organism evidence="4 5">
    <name type="scientific">Lingula anatina</name>
    <name type="common">Brachiopod</name>
    <name type="synonym">Lingula unguis</name>
    <dbReference type="NCBI Taxonomy" id="7574"/>
    <lineage>
        <taxon>Eukaryota</taxon>
        <taxon>Metazoa</taxon>
        <taxon>Spiralia</taxon>
        <taxon>Lophotrochozoa</taxon>
        <taxon>Brachiopoda</taxon>
        <taxon>Linguliformea</taxon>
        <taxon>Lingulata</taxon>
        <taxon>Lingulida</taxon>
        <taxon>Linguloidea</taxon>
        <taxon>Lingulidae</taxon>
        <taxon>Lingula</taxon>
    </lineage>
</organism>
<dbReference type="AlphaFoldDB" id="A0A1S3GYS1"/>
<dbReference type="RefSeq" id="XP_013378908.1">
    <property type="nucleotide sequence ID" value="XM_013523454.2"/>
</dbReference>
<name>A0A1S3GYS1_LINAN</name>
<reference evidence="5" key="1">
    <citation type="submission" date="2025-08" db="UniProtKB">
        <authorList>
            <consortium name="RefSeq"/>
        </authorList>
    </citation>
    <scope>IDENTIFICATION</scope>
    <source>
        <tissue evidence="5">Gonads</tissue>
    </source>
</reference>
<keyword evidence="2" id="KW-0732">Signal</keyword>
<evidence type="ECO:0000256" key="1">
    <source>
        <dbReference type="SAM" id="Phobius"/>
    </source>
</evidence>
<evidence type="ECO:0000256" key="2">
    <source>
        <dbReference type="SAM" id="SignalP"/>
    </source>
</evidence>
<dbReference type="Gene3D" id="2.60.40.10">
    <property type="entry name" value="Immunoglobulins"/>
    <property type="match status" value="1"/>
</dbReference>
<dbReference type="InParanoid" id="A0A1S3GYS1"/>
<evidence type="ECO:0000313" key="4">
    <source>
        <dbReference type="Proteomes" id="UP000085678"/>
    </source>
</evidence>
<dbReference type="Pfam" id="PF07686">
    <property type="entry name" value="V-set"/>
    <property type="match status" value="1"/>
</dbReference>